<dbReference type="InterPro" id="IPR003594">
    <property type="entry name" value="HATPase_dom"/>
</dbReference>
<dbReference type="Pfam" id="PF13581">
    <property type="entry name" value="HATPase_c_2"/>
    <property type="match status" value="1"/>
</dbReference>
<proteinExistence type="predicted"/>
<evidence type="ECO:0000313" key="3">
    <source>
        <dbReference type="EMBL" id="MFB9518405.1"/>
    </source>
</evidence>
<dbReference type="EMBL" id="JBHMCR010000001">
    <property type="protein sequence ID" value="MFB9518405.1"/>
    <property type="molecule type" value="Genomic_DNA"/>
</dbReference>
<name>A0ABV5P5D4_STRCM</name>
<keyword evidence="1" id="KW-0418">Kinase</keyword>
<protein>
    <submittedName>
        <fullName evidence="3">ATP-binding protein</fullName>
    </submittedName>
</protein>
<dbReference type="PANTHER" id="PTHR35526">
    <property type="entry name" value="ANTI-SIGMA-F FACTOR RSBW-RELATED"/>
    <property type="match status" value="1"/>
</dbReference>
<dbReference type="PANTHER" id="PTHR35526:SF3">
    <property type="entry name" value="ANTI-SIGMA-F FACTOR RSBW"/>
    <property type="match status" value="1"/>
</dbReference>
<accession>A0ABV5P5D4</accession>
<organism evidence="3 4">
    <name type="scientific">Streptomyces cremeus</name>
    <dbReference type="NCBI Taxonomy" id="66881"/>
    <lineage>
        <taxon>Bacteria</taxon>
        <taxon>Bacillati</taxon>
        <taxon>Actinomycetota</taxon>
        <taxon>Actinomycetes</taxon>
        <taxon>Kitasatosporales</taxon>
        <taxon>Streptomycetaceae</taxon>
        <taxon>Streptomyces</taxon>
    </lineage>
</organism>
<keyword evidence="3" id="KW-0547">Nucleotide-binding</keyword>
<reference evidence="3 4" key="1">
    <citation type="submission" date="2024-09" db="EMBL/GenBank/DDBJ databases">
        <authorList>
            <person name="Sun Q."/>
            <person name="Mori K."/>
        </authorList>
    </citation>
    <scope>NUCLEOTIDE SEQUENCE [LARGE SCALE GENOMIC DNA]</scope>
    <source>
        <strain evidence="3 4">JCM 4362</strain>
    </source>
</reference>
<evidence type="ECO:0000313" key="4">
    <source>
        <dbReference type="Proteomes" id="UP001589718"/>
    </source>
</evidence>
<keyword evidence="4" id="KW-1185">Reference proteome</keyword>
<comment type="caution">
    <text evidence="3">The sequence shown here is derived from an EMBL/GenBank/DDBJ whole genome shotgun (WGS) entry which is preliminary data.</text>
</comment>
<dbReference type="GO" id="GO:0005524">
    <property type="term" value="F:ATP binding"/>
    <property type="evidence" value="ECO:0007669"/>
    <property type="project" value="UniProtKB-KW"/>
</dbReference>
<dbReference type="InterPro" id="IPR036890">
    <property type="entry name" value="HATPase_C_sf"/>
</dbReference>
<evidence type="ECO:0000259" key="2">
    <source>
        <dbReference type="Pfam" id="PF13581"/>
    </source>
</evidence>
<keyword evidence="1" id="KW-0723">Serine/threonine-protein kinase</keyword>
<feature type="domain" description="Histidine kinase/HSP90-like ATPase" evidence="2">
    <location>
        <begin position="3"/>
        <end position="47"/>
    </location>
</feature>
<keyword evidence="1" id="KW-0808">Transferase</keyword>
<dbReference type="Gene3D" id="3.30.565.10">
    <property type="entry name" value="Histidine kinase-like ATPase, C-terminal domain"/>
    <property type="match status" value="1"/>
</dbReference>
<dbReference type="RefSeq" id="WP_345227940.1">
    <property type="nucleotide sequence ID" value="NZ_BAAAXE010000014.1"/>
</dbReference>
<evidence type="ECO:0000256" key="1">
    <source>
        <dbReference type="ARBA" id="ARBA00022527"/>
    </source>
</evidence>
<gene>
    <name evidence="3" type="ORF">ACFFTU_00285</name>
</gene>
<sequence length="50" mass="5132">MHPNSVSQARTVLRRALAQLGCDGEVISDAVLAASELVANATEHAGGRTS</sequence>
<keyword evidence="3" id="KW-0067">ATP-binding</keyword>
<dbReference type="Proteomes" id="UP001589718">
    <property type="component" value="Unassembled WGS sequence"/>
</dbReference>
<dbReference type="InterPro" id="IPR050267">
    <property type="entry name" value="Anti-sigma-factor_SerPK"/>
</dbReference>